<dbReference type="Pfam" id="PF00593">
    <property type="entry name" value="TonB_dep_Rec_b-barrel"/>
    <property type="match status" value="1"/>
</dbReference>
<evidence type="ECO:0000256" key="8">
    <source>
        <dbReference type="PROSITE-ProRule" id="PRU01360"/>
    </source>
</evidence>
<dbReference type="OrthoDB" id="473897at2"/>
<dbReference type="InterPro" id="IPR012910">
    <property type="entry name" value="Plug_dom"/>
</dbReference>
<dbReference type="InterPro" id="IPR037066">
    <property type="entry name" value="Plug_dom_sf"/>
</dbReference>
<keyword evidence="7 8" id="KW-0998">Cell outer membrane</keyword>
<dbReference type="PANTHER" id="PTHR30069">
    <property type="entry name" value="TONB-DEPENDENT OUTER MEMBRANE RECEPTOR"/>
    <property type="match status" value="1"/>
</dbReference>
<dbReference type="Pfam" id="PF07715">
    <property type="entry name" value="Plug"/>
    <property type="match status" value="1"/>
</dbReference>
<gene>
    <name evidence="14" type="ORF">A2T98_19700</name>
</gene>
<keyword evidence="4 8" id="KW-0812">Transmembrane</keyword>
<dbReference type="PROSITE" id="PS52016">
    <property type="entry name" value="TONB_DEPENDENT_REC_3"/>
    <property type="match status" value="1"/>
</dbReference>
<sequence>MKQDRLFQTLLLTGAFSLLLTTPVFSKEKQKIELQPFDTSDTSINSQKIQHSKIKVPLTGSQKLVQSTEQAVILITSVKVNRTDKGVEFILETSKGEQLQVSAKSEGNTYISEIRNAQLQLSNGQTTFSQDNPTAGITLLQVTNQDQNTIWVTLIGESGLPTVELFDSNEGLIFEVASTTLPQPPQANTESQPPEPEETASEPPLPEDEGIELVVTATRTEEDVQNVARSVTVITRKQIEQQAKLTTNLADILAKTVPGFGSPINRADIFGQSLRGRNISVLIDGIPQNNNLQSISAILTSIDPSAIERIEVVRGPNAIYGGQATGGVVNIITKQPSGQRLTSTTNIGLDTSLNRSEDSFGYNLSHQISGTEGIFDYTVGFSLVTTAGFYDAEGDRIANFFGDDDSRKINALFKVGVELSPEQSLQFSFNHFNQRQNTDFISDPAIDEIPGIQKSRALRLPEGTTVIGASDAGFINNTLLSLNYTNDNILNSKLQAQAYYRNYGFGGGIPDDNRDFRLRAITDSEGGSEQLGGRLQVETPFNSEQTVSLLWGVDYQKERSSQRFNIFDGDEFDASGGRVFRKIDERVFVPEYDFRELGIFGQLQWEVSDNLRLTGGLRYVNIGVSLDDYVTADFPRRNIQGGDRSFDSTVFNTGIVYKFTPEVSVFGNFAQGFSVPDLGRVFRRPPGGVVNVLDSLQLTEPQKVDNYEIGIRGQWDNIQASLSGFYNYSDLGSAFNFNPDTDFLETTRSPQKVYGIEAAVDVQPAQSWSLGGTATWIEGENDPNNDGDFVALNSITVPPLKLTAYIENQTLPNWRNRLQLLYSGNRDRGFEDGVEDGKISSYVTVDYLSSIKIGEGELQIGIQNLFNNQYFPVYSQYFAPFFDSANYAGKGRTLSVGYRITW</sequence>
<evidence type="ECO:0000259" key="11">
    <source>
        <dbReference type="Pfam" id="PF00593"/>
    </source>
</evidence>
<dbReference type="SUPFAM" id="SSF56935">
    <property type="entry name" value="Porins"/>
    <property type="match status" value="1"/>
</dbReference>
<keyword evidence="2 8" id="KW-0813">Transport</keyword>
<evidence type="ECO:0000256" key="10">
    <source>
        <dbReference type="SAM" id="MobiDB-lite"/>
    </source>
</evidence>
<dbReference type="GO" id="GO:0015344">
    <property type="term" value="F:siderophore uptake transmembrane transporter activity"/>
    <property type="evidence" value="ECO:0007669"/>
    <property type="project" value="TreeGrafter"/>
</dbReference>
<dbReference type="RefSeq" id="WP_063874224.1">
    <property type="nucleotide sequence ID" value="NZ_CAWMRI010000264.1"/>
</dbReference>
<evidence type="ECO:0000256" key="3">
    <source>
        <dbReference type="ARBA" id="ARBA00022452"/>
    </source>
</evidence>
<protein>
    <submittedName>
        <fullName evidence="14">TonB-dependent receptor plug</fullName>
    </submittedName>
</protein>
<evidence type="ECO:0000256" key="6">
    <source>
        <dbReference type="ARBA" id="ARBA00023136"/>
    </source>
</evidence>
<evidence type="ECO:0000256" key="4">
    <source>
        <dbReference type="ARBA" id="ARBA00022692"/>
    </source>
</evidence>
<evidence type="ECO:0000256" key="1">
    <source>
        <dbReference type="ARBA" id="ARBA00004571"/>
    </source>
</evidence>
<evidence type="ECO:0000256" key="5">
    <source>
        <dbReference type="ARBA" id="ARBA00023077"/>
    </source>
</evidence>
<dbReference type="GO" id="GO:0044718">
    <property type="term" value="P:siderophore transmembrane transport"/>
    <property type="evidence" value="ECO:0007669"/>
    <property type="project" value="TreeGrafter"/>
</dbReference>
<dbReference type="InterPro" id="IPR021731">
    <property type="entry name" value="AMIN_dom"/>
</dbReference>
<keyword evidence="6 8" id="KW-0472">Membrane</keyword>
<keyword evidence="3 8" id="KW-1134">Transmembrane beta strand</keyword>
<name>A0A166IAI6_NODSP</name>
<evidence type="ECO:0000259" key="12">
    <source>
        <dbReference type="Pfam" id="PF07715"/>
    </source>
</evidence>
<dbReference type="InterPro" id="IPR039426">
    <property type="entry name" value="TonB-dep_rcpt-like"/>
</dbReference>
<dbReference type="AlphaFoldDB" id="A0A166IAI6"/>
<evidence type="ECO:0000313" key="14">
    <source>
        <dbReference type="EMBL" id="KZL48142.1"/>
    </source>
</evidence>
<evidence type="ECO:0000313" key="15">
    <source>
        <dbReference type="Proteomes" id="UP000076555"/>
    </source>
</evidence>
<feature type="domain" description="TonB-dependent receptor-like beta-barrel" evidence="11">
    <location>
        <begin position="426"/>
        <end position="865"/>
    </location>
</feature>
<evidence type="ECO:0000256" key="2">
    <source>
        <dbReference type="ARBA" id="ARBA00022448"/>
    </source>
</evidence>
<proteinExistence type="inferred from homology"/>
<feature type="region of interest" description="Disordered" evidence="10">
    <location>
        <begin position="179"/>
        <end position="208"/>
    </location>
</feature>
<dbReference type="GO" id="GO:0009279">
    <property type="term" value="C:cell outer membrane"/>
    <property type="evidence" value="ECO:0007669"/>
    <property type="project" value="UniProtKB-SubCell"/>
</dbReference>
<dbReference type="Gene3D" id="2.40.170.20">
    <property type="entry name" value="TonB-dependent receptor, beta-barrel domain"/>
    <property type="match status" value="1"/>
</dbReference>
<feature type="compositionally biased region" description="Acidic residues" evidence="10">
    <location>
        <begin position="195"/>
        <end position="208"/>
    </location>
</feature>
<organism evidence="14 15">
    <name type="scientific">Nodularia spumigena CENA596</name>
    <dbReference type="NCBI Taxonomy" id="1819295"/>
    <lineage>
        <taxon>Bacteria</taxon>
        <taxon>Bacillati</taxon>
        <taxon>Cyanobacteriota</taxon>
        <taxon>Cyanophyceae</taxon>
        <taxon>Nostocales</taxon>
        <taxon>Nodulariaceae</taxon>
        <taxon>Nodularia</taxon>
    </lineage>
</organism>
<dbReference type="PANTHER" id="PTHR30069:SF42">
    <property type="entry name" value="FERRIC AEROBACTIN RECEPTOR"/>
    <property type="match status" value="1"/>
</dbReference>
<keyword evidence="5 9" id="KW-0798">TonB box</keyword>
<accession>A0A166IAI6</accession>
<feature type="domain" description="TonB-dependent receptor plug" evidence="12">
    <location>
        <begin position="224"/>
        <end position="328"/>
    </location>
</feature>
<comment type="subcellular location">
    <subcellularLocation>
        <location evidence="1 8">Cell outer membrane</location>
        <topology evidence="1 8">Multi-pass membrane protein</topology>
    </subcellularLocation>
</comment>
<dbReference type="EMBL" id="LWAJ01000264">
    <property type="protein sequence ID" value="KZL48142.1"/>
    <property type="molecule type" value="Genomic_DNA"/>
</dbReference>
<dbReference type="InterPro" id="IPR036942">
    <property type="entry name" value="Beta-barrel_TonB_sf"/>
</dbReference>
<feature type="domain" description="AMIN" evidence="13">
    <location>
        <begin position="78"/>
        <end position="174"/>
    </location>
</feature>
<dbReference type="CDD" id="cd01347">
    <property type="entry name" value="ligand_gated_channel"/>
    <property type="match status" value="1"/>
</dbReference>
<dbReference type="InterPro" id="IPR000531">
    <property type="entry name" value="Beta-barrel_TonB"/>
</dbReference>
<dbReference type="Proteomes" id="UP000076555">
    <property type="component" value="Unassembled WGS sequence"/>
</dbReference>
<evidence type="ECO:0000259" key="13">
    <source>
        <dbReference type="Pfam" id="PF11741"/>
    </source>
</evidence>
<reference evidence="14 15" key="1">
    <citation type="submission" date="2016-04" db="EMBL/GenBank/DDBJ databases">
        <title>Draft Genome Assembly of the Bloom-forming Cyanobacterium Nodularia spumigena Strain CENA596 in Shrimp Production Ponds.</title>
        <authorList>
            <person name="Popin R.V."/>
            <person name="Rigonato J."/>
            <person name="Abreu V.A."/>
            <person name="Andreote A.P."/>
            <person name="Silveira S.B."/>
            <person name="Odebrecht C."/>
            <person name="Fiore M.F."/>
        </authorList>
    </citation>
    <scope>NUCLEOTIDE SEQUENCE [LARGE SCALE GENOMIC DNA]</scope>
    <source>
        <strain evidence="14 15">CENA596</strain>
    </source>
</reference>
<evidence type="ECO:0000256" key="9">
    <source>
        <dbReference type="RuleBase" id="RU003357"/>
    </source>
</evidence>
<comment type="similarity">
    <text evidence="8 9">Belongs to the TonB-dependent receptor family.</text>
</comment>
<evidence type="ECO:0000256" key="7">
    <source>
        <dbReference type="ARBA" id="ARBA00023237"/>
    </source>
</evidence>
<dbReference type="Gene3D" id="2.170.130.10">
    <property type="entry name" value="TonB-dependent receptor, plug domain"/>
    <property type="match status" value="1"/>
</dbReference>
<dbReference type="Pfam" id="PF11741">
    <property type="entry name" value="AMIN"/>
    <property type="match status" value="1"/>
</dbReference>
<keyword evidence="14" id="KW-0675">Receptor</keyword>
<comment type="caution">
    <text evidence="14">The sequence shown here is derived from an EMBL/GenBank/DDBJ whole genome shotgun (WGS) entry which is preliminary data.</text>
</comment>